<comment type="caution">
    <text evidence="10">The sequence shown here is derived from an EMBL/GenBank/DDBJ whole genome shotgun (WGS) entry which is preliminary data.</text>
</comment>
<dbReference type="Gene3D" id="3.40.228.10">
    <property type="entry name" value="Dimethylsulfoxide Reductase, domain 2"/>
    <property type="match status" value="1"/>
</dbReference>
<dbReference type="GO" id="GO:0009055">
    <property type="term" value="F:electron transfer activity"/>
    <property type="evidence" value="ECO:0007669"/>
    <property type="project" value="TreeGrafter"/>
</dbReference>
<dbReference type="InterPro" id="IPR041954">
    <property type="entry name" value="CT_DMSOR/BSOR/TMAOR"/>
</dbReference>
<dbReference type="Gene3D" id="2.40.40.20">
    <property type="match status" value="1"/>
</dbReference>
<name>A0A6L7G5M8_9RHOB</name>
<dbReference type="GO" id="GO:0009061">
    <property type="term" value="P:anaerobic respiration"/>
    <property type="evidence" value="ECO:0007669"/>
    <property type="project" value="TreeGrafter"/>
</dbReference>
<keyword evidence="3" id="KW-0500">Molybdenum</keyword>
<reference evidence="10 11" key="1">
    <citation type="submission" date="2019-12" db="EMBL/GenBank/DDBJ databases">
        <authorList>
            <person name="Li M."/>
        </authorList>
    </citation>
    <scope>NUCLEOTIDE SEQUENCE [LARGE SCALE GENOMIC DNA]</scope>
    <source>
        <strain evidence="10 11">GBMRC 2024</strain>
    </source>
</reference>
<evidence type="ECO:0000256" key="2">
    <source>
        <dbReference type="ARBA" id="ARBA00010312"/>
    </source>
</evidence>
<sequence>MPLLPISSTHWGTFEATARSDGGLDITPFARDAAPSELLDGLSQYRTHAARILRPAVRKGWLEGRAGIPAPGRGADPFVEVDWDTALDLVARELERVRRTRGNDHIFAGSYGWSSAGRFHHAKTQLKRFINAIGGGVEQRNNYSFGAGMVLLPHVLGSNEMLYGPVTGWDAILEGCDLFVSFGGLPSRNGQIESGGVGSHVQGGYRKAFVARGGRIVNISPLGSDVDDTRSEWLAVRPGTDTALMLALCHTLLSEDLADHAFLARCTTGAEVFLDYLRQGNGGGPFDADWAARICDLPAGTIRALARRMAASRCFINLNWSLQRAEFGEQCFWAGIALAALLGQIGLRGRGLGFGFGSMAGSGNPVARLSSPAMPVLDNPLNRYIPVARVTDYLLGEVTDMAYDGQRLTLPAPTLVYWAGGNPFHHHQDINRLLEGWARPETIIVHDHVWTATARHADIVLPATMGVERDDIATSSNDRYVIAMRKVAEPPGQARDDYAIFADLAARLGVAETYTEGRDAAAWIAHLYDETRTKAARRGVEMPDFAAWRDKGFFEKPLSATPFTSFEAFRADPEGAPLATPSGRIELYSQAIADFGYPDCPGHPSWLPPREGLTAPRARRFPLHLLSTQPKHRLHGQLDPVGGSKASKIRGREPLVMHPEAAAARGVKAGDVVRVWNDRGACLAGVTLNAAMRADVVQMATGAWYDPLLPGQPGCLDLHGNPNVLTHDRPTSALSQGPAAQSCLVEVEPWRSQVPPIRVHDAPAFAVGRVKTKPPAETRAKRAASPDPTGDQP</sequence>
<evidence type="ECO:0000256" key="5">
    <source>
        <dbReference type="ARBA" id="ARBA00023002"/>
    </source>
</evidence>
<dbReference type="RefSeq" id="WP_160894838.1">
    <property type="nucleotide sequence ID" value="NZ_WUMU01000015.1"/>
</dbReference>
<dbReference type="SUPFAM" id="SSF53706">
    <property type="entry name" value="Formate dehydrogenase/DMSO reductase, domains 1-3"/>
    <property type="match status" value="1"/>
</dbReference>
<dbReference type="InterPro" id="IPR006657">
    <property type="entry name" value="MoPterin_dinucl-bd_dom"/>
</dbReference>
<feature type="domain" description="Molybdopterin oxidoreductase" evidence="7">
    <location>
        <begin position="51"/>
        <end position="506"/>
    </location>
</feature>
<accession>A0A6L7G5M8</accession>
<dbReference type="AlphaFoldDB" id="A0A6L7G5M8"/>
<dbReference type="Pfam" id="PF00384">
    <property type="entry name" value="Molybdopterin"/>
    <property type="match status" value="1"/>
</dbReference>
<dbReference type="CDD" id="cd02793">
    <property type="entry name" value="MopB_CT_DMSOR-BSOR-TMAOR"/>
    <property type="match status" value="1"/>
</dbReference>
<keyword evidence="11" id="KW-1185">Reference proteome</keyword>
<dbReference type="Pfam" id="PF01568">
    <property type="entry name" value="Molydop_binding"/>
    <property type="match status" value="1"/>
</dbReference>
<dbReference type="Gene3D" id="3.90.55.10">
    <property type="entry name" value="Dimethylsulfoxide Reductase, domain 3"/>
    <property type="match status" value="1"/>
</dbReference>
<evidence type="ECO:0000256" key="4">
    <source>
        <dbReference type="ARBA" id="ARBA00022723"/>
    </source>
</evidence>
<evidence type="ECO:0000256" key="1">
    <source>
        <dbReference type="ARBA" id="ARBA00001942"/>
    </source>
</evidence>
<gene>
    <name evidence="10" type="ORF">GR170_12725</name>
</gene>
<dbReference type="Gene3D" id="3.40.50.740">
    <property type="match status" value="1"/>
</dbReference>
<dbReference type="InterPro" id="IPR006656">
    <property type="entry name" value="Mopterin_OxRdtase"/>
</dbReference>
<dbReference type="GO" id="GO:0043546">
    <property type="term" value="F:molybdopterin cofactor binding"/>
    <property type="evidence" value="ECO:0007669"/>
    <property type="project" value="InterPro"/>
</dbReference>
<proteinExistence type="inferred from homology"/>
<dbReference type="InterPro" id="IPR050612">
    <property type="entry name" value="Prok_Mopterin_Oxidored"/>
</dbReference>
<dbReference type="SUPFAM" id="SSF50692">
    <property type="entry name" value="ADC-like"/>
    <property type="match status" value="1"/>
</dbReference>
<dbReference type="PANTHER" id="PTHR43742">
    <property type="entry name" value="TRIMETHYLAMINE-N-OXIDE REDUCTASE"/>
    <property type="match status" value="1"/>
</dbReference>
<keyword evidence="5" id="KW-0560">Oxidoreductase</keyword>
<keyword evidence="4" id="KW-0479">Metal-binding</keyword>
<organism evidence="10 11">
    <name type="scientific">Pseudooceanicola albus</name>
    <dbReference type="NCBI Taxonomy" id="2692189"/>
    <lineage>
        <taxon>Bacteria</taxon>
        <taxon>Pseudomonadati</taxon>
        <taxon>Pseudomonadota</taxon>
        <taxon>Alphaproteobacteria</taxon>
        <taxon>Rhodobacterales</taxon>
        <taxon>Paracoccaceae</taxon>
        <taxon>Pseudooceanicola</taxon>
    </lineage>
</organism>
<comment type="cofactor">
    <cofactor evidence="1">
        <name>Mo-bis(molybdopterin guanine dinucleotide)</name>
        <dbReference type="ChEBI" id="CHEBI:60539"/>
    </cofactor>
</comment>
<dbReference type="Pfam" id="PF18364">
    <property type="entry name" value="Molybdopterin_N"/>
    <property type="match status" value="1"/>
</dbReference>
<evidence type="ECO:0000313" key="10">
    <source>
        <dbReference type="EMBL" id="MXN18706.1"/>
    </source>
</evidence>
<evidence type="ECO:0000256" key="3">
    <source>
        <dbReference type="ARBA" id="ARBA00022505"/>
    </source>
</evidence>
<protein>
    <submittedName>
        <fullName evidence="10">Molybdopterin-dependent oxidoreductase</fullName>
    </submittedName>
</protein>
<dbReference type="GO" id="GO:0030151">
    <property type="term" value="F:molybdenum ion binding"/>
    <property type="evidence" value="ECO:0007669"/>
    <property type="project" value="TreeGrafter"/>
</dbReference>
<dbReference type="InterPro" id="IPR009010">
    <property type="entry name" value="Asp_de-COase-like_dom_sf"/>
</dbReference>
<feature type="domain" description="Molybdopterin dinucleotide-binding" evidence="8">
    <location>
        <begin position="623"/>
        <end position="743"/>
    </location>
</feature>
<dbReference type="EMBL" id="WUMU01000015">
    <property type="protein sequence ID" value="MXN18706.1"/>
    <property type="molecule type" value="Genomic_DNA"/>
</dbReference>
<dbReference type="InterPro" id="IPR041460">
    <property type="entry name" value="Molybdopterin_N"/>
</dbReference>
<evidence type="ECO:0000259" key="8">
    <source>
        <dbReference type="Pfam" id="PF01568"/>
    </source>
</evidence>
<dbReference type="GO" id="GO:0030288">
    <property type="term" value="C:outer membrane-bounded periplasmic space"/>
    <property type="evidence" value="ECO:0007669"/>
    <property type="project" value="TreeGrafter"/>
</dbReference>
<evidence type="ECO:0000259" key="7">
    <source>
        <dbReference type="Pfam" id="PF00384"/>
    </source>
</evidence>
<evidence type="ECO:0000259" key="9">
    <source>
        <dbReference type="Pfam" id="PF18364"/>
    </source>
</evidence>
<comment type="similarity">
    <text evidence="2">Belongs to the prokaryotic molybdopterin-containing oxidoreductase family.</text>
</comment>
<evidence type="ECO:0000313" key="11">
    <source>
        <dbReference type="Proteomes" id="UP000477911"/>
    </source>
</evidence>
<dbReference type="PANTHER" id="PTHR43742:SF10">
    <property type="entry name" value="TRIMETHYLAMINE-N-OXIDE REDUCTASE 2"/>
    <property type="match status" value="1"/>
</dbReference>
<dbReference type="GO" id="GO:0016491">
    <property type="term" value="F:oxidoreductase activity"/>
    <property type="evidence" value="ECO:0007669"/>
    <property type="project" value="UniProtKB-KW"/>
</dbReference>
<dbReference type="Proteomes" id="UP000477911">
    <property type="component" value="Unassembled WGS sequence"/>
</dbReference>
<feature type="domain" description="Molybdopterin oxidoreductase N-terminal" evidence="9">
    <location>
        <begin position="7"/>
        <end position="42"/>
    </location>
</feature>
<evidence type="ECO:0000256" key="6">
    <source>
        <dbReference type="SAM" id="MobiDB-lite"/>
    </source>
</evidence>
<feature type="region of interest" description="Disordered" evidence="6">
    <location>
        <begin position="768"/>
        <end position="793"/>
    </location>
</feature>